<evidence type="ECO:0000313" key="1">
    <source>
        <dbReference type="EMBL" id="KAG7496286.1"/>
    </source>
</evidence>
<accession>A0AAV6QSB8</accession>
<comment type="caution">
    <text evidence="1">The sequence shown here is derived from an EMBL/GenBank/DDBJ whole genome shotgun (WGS) entry which is preliminary data.</text>
</comment>
<dbReference type="EMBL" id="JAGKHQ010000015">
    <property type="protein sequence ID" value="KAG7496286.1"/>
    <property type="molecule type" value="Genomic_DNA"/>
</dbReference>
<reference evidence="1 2" key="1">
    <citation type="journal article" date="2021" name="Sci. Rep.">
        <title>Chromosome anchoring in Senegalese sole (Solea senegalensis) reveals sex-associated markers and genome rearrangements in flatfish.</title>
        <authorList>
            <person name="Guerrero-Cozar I."/>
            <person name="Gomez-Garrido J."/>
            <person name="Berbel C."/>
            <person name="Martinez-Blanch J.F."/>
            <person name="Alioto T."/>
            <person name="Claros M.G."/>
            <person name="Gagnaire P.A."/>
            <person name="Manchado M."/>
        </authorList>
    </citation>
    <scope>NUCLEOTIDE SEQUENCE [LARGE SCALE GENOMIC DNA]</scope>
    <source>
        <strain evidence="1">Sse05_10M</strain>
    </source>
</reference>
<proteinExistence type="predicted"/>
<dbReference type="Proteomes" id="UP000693946">
    <property type="component" value="Linkage Group LG3"/>
</dbReference>
<organism evidence="1 2">
    <name type="scientific">Solea senegalensis</name>
    <name type="common">Senegalese sole</name>
    <dbReference type="NCBI Taxonomy" id="28829"/>
    <lineage>
        <taxon>Eukaryota</taxon>
        <taxon>Metazoa</taxon>
        <taxon>Chordata</taxon>
        <taxon>Craniata</taxon>
        <taxon>Vertebrata</taxon>
        <taxon>Euteleostomi</taxon>
        <taxon>Actinopterygii</taxon>
        <taxon>Neopterygii</taxon>
        <taxon>Teleostei</taxon>
        <taxon>Neoteleostei</taxon>
        <taxon>Acanthomorphata</taxon>
        <taxon>Carangaria</taxon>
        <taxon>Pleuronectiformes</taxon>
        <taxon>Pleuronectoidei</taxon>
        <taxon>Soleidae</taxon>
        <taxon>Solea</taxon>
    </lineage>
</organism>
<dbReference type="AlphaFoldDB" id="A0AAV6QSB8"/>
<sequence>MGAQKQASGHSCHLVVAVMGGVRASSHYVVATSPVKTREGKRKDSECEPTEEATGFSPRGLLARVQQVDLLILSRRSIILSWE</sequence>
<gene>
    <name evidence="1" type="ORF">JOB18_016005</name>
</gene>
<name>A0AAV6QSB8_SOLSE</name>
<evidence type="ECO:0000313" key="2">
    <source>
        <dbReference type="Proteomes" id="UP000693946"/>
    </source>
</evidence>
<protein>
    <submittedName>
        <fullName evidence="1">Uncharacterized protein</fullName>
    </submittedName>
</protein>
<keyword evidence="2" id="KW-1185">Reference proteome</keyword>